<dbReference type="InterPro" id="IPR020476">
    <property type="entry name" value="Nudix_hydrolase"/>
</dbReference>
<gene>
    <name evidence="3" type="ORF">FHX33_001157</name>
</gene>
<dbReference type="InterPro" id="IPR015797">
    <property type="entry name" value="NUDIX_hydrolase-like_dom_sf"/>
</dbReference>
<evidence type="ECO:0000313" key="4">
    <source>
        <dbReference type="Proteomes" id="UP000538196"/>
    </source>
</evidence>
<keyword evidence="1 3" id="KW-0378">Hydrolase</keyword>
<organism evidence="3 4">
    <name type="scientific">Leifsonia aquatica</name>
    <name type="common">Corynebacterium aquaticum</name>
    <dbReference type="NCBI Taxonomy" id="144185"/>
    <lineage>
        <taxon>Bacteria</taxon>
        <taxon>Bacillati</taxon>
        <taxon>Actinomycetota</taxon>
        <taxon>Actinomycetes</taxon>
        <taxon>Micrococcales</taxon>
        <taxon>Microbacteriaceae</taxon>
        <taxon>Leifsonia</taxon>
    </lineage>
</organism>
<dbReference type="Proteomes" id="UP000538196">
    <property type="component" value="Unassembled WGS sequence"/>
</dbReference>
<evidence type="ECO:0000259" key="2">
    <source>
        <dbReference type="PROSITE" id="PS51462"/>
    </source>
</evidence>
<protein>
    <submittedName>
        <fullName evidence="3">Putative NUDIX family NTP pyrophosphohydrolase</fullName>
    </submittedName>
</protein>
<dbReference type="InterPro" id="IPR000086">
    <property type="entry name" value="NUDIX_hydrolase_dom"/>
</dbReference>
<dbReference type="PANTHER" id="PTHR21340:SF7">
    <property type="entry name" value="NUDIX HYDROLASE DOMAIN-CONTAINING PROTEIN"/>
    <property type="match status" value="1"/>
</dbReference>
<evidence type="ECO:0000256" key="1">
    <source>
        <dbReference type="ARBA" id="ARBA00022801"/>
    </source>
</evidence>
<keyword evidence="4" id="KW-1185">Reference proteome</keyword>
<dbReference type="PANTHER" id="PTHR21340">
    <property type="entry name" value="DIADENOSINE 5,5-P1,P4-TETRAPHOSPHATE PYROPHOSPHOHYDROLASE MUTT"/>
    <property type="match status" value="1"/>
</dbReference>
<name>A0A7W4YJ33_LEIAQ</name>
<dbReference type="Pfam" id="PF00293">
    <property type="entry name" value="NUDIX"/>
    <property type="match status" value="1"/>
</dbReference>
<dbReference type="AlphaFoldDB" id="A0A7W4YJ33"/>
<sequence>MTVRSAALLLHRRSSTGPEIWLGHMGGPFWARKDDGAWSLPKGIVEAGDTDELGAARREFAEEMGVEAPDADYLPLGDFRTSGKVIVVFAGAAPDFELTEVRSNTFELEWPPRSGRTQAFPEIDDARWFTLDVAAEKLTKGQRPILDALRELLATGEGA</sequence>
<dbReference type="GO" id="GO:0006167">
    <property type="term" value="P:AMP biosynthetic process"/>
    <property type="evidence" value="ECO:0007669"/>
    <property type="project" value="TreeGrafter"/>
</dbReference>
<evidence type="ECO:0000313" key="3">
    <source>
        <dbReference type="EMBL" id="MBB2966425.1"/>
    </source>
</evidence>
<dbReference type="PRINTS" id="PR00502">
    <property type="entry name" value="NUDIXFAMILY"/>
</dbReference>
<dbReference type="InterPro" id="IPR051325">
    <property type="entry name" value="Nudix_hydrolase_domain"/>
</dbReference>
<dbReference type="RefSeq" id="WP_021762862.1">
    <property type="nucleotide sequence ID" value="NZ_JACHVP010000001.1"/>
</dbReference>
<dbReference type="Gene3D" id="3.90.79.10">
    <property type="entry name" value="Nucleoside Triphosphate Pyrophosphohydrolase"/>
    <property type="match status" value="1"/>
</dbReference>
<reference evidence="3 4" key="1">
    <citation type="submission" date="2020-08" db="EMBL/GenBank/DDBJ databases">
        <title>Sequencing the genomes of 1000 actinobacteria strains.</title>
        <authorList>
            <person name="Klenk H.-P."/>
        </authorList>
    </citation>
    <scope>NUCLEOTIDE SEQUENCE [LARGE SCALE GENOMIC DNA]</scope>
    <source>
        <strain evidence="3 4">DSM 20146</strain>
    </source>
</reference>
<dbReference type="GO" id="GO:0004081">
    <property type="term" value="F:bis(5'-nucleosyl)-tetraphosphatase (asymmetrical) activity"/>
    <property type="evidence" value="ECO:0007669"/>
    <property type="project" value="TreeGrafter"/>
</dbReference>
<feature type="domain" description="Nudix hydrolase" evidence="2">
    <location>
        <begin position="1"/>
        <end position="151"/>
    </location>
</feature>
<comment type="caution">
    <text evidence="3">The sequence shown here is derived from an EMBL/GenBank/DDBJ whole genome shotgun (WGS) entry which is preliminary data.</text>
</comment>
<dbReference type="SUPFAM" id="SSF55811">
    <property type="entry name" value="Nudix"/>
    <property type="match status" value="1"/>
</dbReference>
<dbReference type="CDD" id="cd04662">
    <property type="entry name" value="NUDIX_Hydrolase"/>
    <property type="match status" value="1"/>
</dbReference>
<accession>A0A7W4YJ33</accession>
<dbReference type="PROSITE" id="PS51462">
    <property type="entry name" value="NUDIX"/>
    <property type="match status" value="1"/>
</dbReference>
<proteinExistence type="predicted"/>
<dbReference type="EMBL" id="JACHVP010000001">
    <property type="protein sequence ID" value="MBB2966425.1"/>
    <property type="molecule type" value="Genomic_DNA"/>
</dbReference>
<dbReference type="GO" id="GO:0006754">
    <property type="term" value="P:ATP biosynthetic process"/>
    <property type="evidence" value="ECO:0007669"/>
    <property type="project" value="TreeGrafter"/>
</dbReference>